<evidence type="ECO:0000256" key="1">
    <source>
        <dbReference type="SAM" id="Phobius"/>
    </source>
</evidence>
<keyword evidence="1" id="KW-0812">Transmembrane</keyword>
<evidence type="ECO:0000313" key="3">
    <source>
        <dbReference type="Proteomes" id="UP001597361"/>
    </source>
</evidence>
<dbReference type="EMBL" id="JBHUHR010000046">
    <property type="protein sequence ID" value="MFD2037231.1"/>
    <property type="molecule type" value="Genomic_DNA"/>
</dbReference>
<protein>
    <submittedName>
        <fullName evidence="2">Uncharacterized protein</fullName>
    </submittedName>
</protein>
<organism evidence="2 3">
    <name type="scientific">Belliella marina</name>
    <dbReference type="NCBI Taxonomy" id="1644146"/>
    <lineage>
        <taxon>Bacteria</taxon>
        <taxon>Pseudomonadati</taxon>
        <taxon>Bacteroidota</taxon>
        <taxon>Cytophagia</taxon>
        <taxon>Cytophagales</taxon>
        <taxon>Cyclobacteriaceae</taxon>
        <taxon>Belliella</taxon>
    </lineage>
</organism>
<name>A0ABW4VTZ4_9BACT</name>
<dbReference type="Proteomes" id="UP001597361">
    <property type="component" value="Unassembled WGS sequence"/>
</dbReference>
<keyword evidence="1" id="KW-1133">Transmembrane helix</keyword>
<keyword evidence="3" id="KW-1185">Reference proteome</keyword>
<proteinExistence type="predicted"/>
<dbReference type="RefSeq" id="WP_376888937.1">
    <property type="nucleotide sequence ID" value="NZ_JBHUHR010000046.1"/>
</dbReference>
<accession>A0ABW4VTZ4</accession>
<sequence>MKNPTSYLFYAIIFIVVFLIVWIGKESFTQPGVNDLDLEFEEMAFYRNENNTGPVIRVYAVYAADTSWAVLKEYGELMPHTKYGNTKVYFFDSKENSPKRTFPEEPYFEGEYQQYCIAKYEKSSMGDVTFVKYPFRDSERNSN</sequence>
<feature type="transmembrane region" description="Helical" evidence="1">
    <location>
        <begin position="7"/>
        <end position="24"/>
    </location>
</feature>
<gene>
    <name evidence="2" type="ORF">ACFSKL_20705</name>
</gene>
<comment type="caution">
    <text evidence="2">The sequence shown here is derived from an EMBL/GenBank/DDBJ whole genome shotgun (WGS) entry which is preliminary data.</text>
</comment>
<reference evidence="3" key="1">
    <citation type="journal article" date="2019" name="Int. J. Syst. Evol. Microbiol.">
        <title>The Global Catalogue of Microorganisms (GCM) 10K type strain sequencing project: providing services to taxonomists for standard genome sequencing and annotation.</title>
        <authorList>
            <consortium name="The Broad Institute Genomics Platform"/>
            <consortium name="The Broad Institute Genome Sequencing Center for Infectious Disease"/>
            <person name="Wu L."/>
            <person name="Ma J."/>
        </authorList>
    </citation>
    <scope>NUCLEOTIDE SEQUENCE [LARGE SCALE GENOMIC DNA]</scope>
    <source>
        <strain evidence="3">CGMCC 1.15180</strain>
    </source>
</reference>
<keyword evidence="1" id="KW-0472">Membrane</keyword>
<evidence type="ECO:0000313" key="2">
    <source>
        <dbReference type="EMBL" id="MFD2037231.1"/>
    </source>
</evidence>